<dbReference type="EMBL" id="LR743511">
    <property type="protein sequence ID" value="CAA2144832.1"/>
    <property type="molecule type" value="Genomic_DNA"/>
</dbReference>
<proteinExistence type="predicted"/>
<evidence type="ECO:0000256" key="1">
    <source>
        <dbReference type="SAM" id="MobiDB-lite"/>
    </source>
</evidence>
<sequence>MHAVTPPIPRSAPVVVLAHVHYPDIWNEFAERLAERMDVPFRLVVTTSTQAAELRRPATSFLQAMDVLPVENRGRDILPFLRALADIGDFDIGLKLHTKKSPQRTDGSAWRAQLYDTLLPPEGGVSDLVARMRADRRIGLVAPDGFSLSVRPWVFVNAEPMTTVMSILGHELVDADLDDAFFAAGSMFWFRKPALAALADPALPSVFEAEEGQLDGTIAHAIERLFAVETRRRGLITTTIGALAASRPDQSSEDLLALARAHADVPNVYFPAPGVSSGGPPASPQSRPRTRLRRLLSMIRTGIRR</sequence>
<protein>
    <recommendedName>
        <fullName evidence="3">Rhamnan synthesis protein F</fullName>
    </recommendedName>
</protein>
<feature type="region of interest" description="Disordered" evidence="1">
    <location>
        <begin position="271"/>
        <end position="290"/>
    </location>
</feature>
<evidence type="ECO:0008006" key="3">
    <source>
        <dbReference type="Google" id="ProtNLM"/>
    </source>
</evidence>
<reference evidence="2" key="1">
    <citation type="submission" date="2019-12" db="EMBL/GenBank/DDBJ databases">
        <authorList>
            <person name="Cremers G."/>
        </authorList>
    </citation>
    <scope>NUCLEOTIDE SEQUENCE</scope>
    <source>
        <strain evidence="2">Mbul2</strain>
    </source>
</reference>
<accession>A0A679K5R4</accession>
<dbReference type="AlphaFoldDB" id="A0A679K5R4"/>
<evidence type="ECO:0000313" key="2">
    <source>
        <dbReference type="EMBL" id="CAA2144832.1"/>
    </source>
</evidence>
<dbReference type="Pfam" id="PF05045">
    <property type="entry name" value="RgpF"/>
    <property type="match status" value="1"/>
</dbReference>
<organism evidence="2">
    <name type="scientific">Methylobacterium bullatum</name>
    <dbReference type="NCBI Taxonomy" id="570505"/>
    <lineage>
        <taxon>Bacteria</taxon>
        <taxon>Pseudomonadati</taxon>
        <taxon>Pseudomonadota</taxon>
        <taxon>Alphaproteobacteria</taxon>
        <taxon>Hyphomicrobiales</taxon>
        <taxon>Methylobacteriaceae</taxon>
        <taxon>Methylobacterium</taxon>
    </lineage>
</organism>
<name>A0A679K5R4_9HYPH</name>
<feature type="compositionally biased region" description="Low complexity" evidence="1">
    <location>
        <begin position="271"/>
        <end position="287"/>
    </location>
</feature>
<gene>
    <name evidence="2" type="ORF">MBLL_03953</name>
</gene>
<dbReference type="InterPro" id="IPR007739">
    <property type="entry name" value="RgpF"/>
</dbReference>